<proteinExistence type="predicted"/>
<dbReference type="RefSeq" id="WP_180313828.1">
    <property type="nucleotide sequence ID" value="NZ_JAJTZO010000031.1"/>
</dbReference>
<evidence type="ECO:0000313" key="3">
    <source>
        <dbReference type="Proteomes" id="UP000515406"/>
    </source>
</evidence>
<dbReference type="EMBL" id="LR828257">
    <property type="protein sequence ID" value="CAD0359055.1"/>
    <property type="molecule type" value="Genomic_DNA"/>
</dbReference>
<dbReference type="EMBL" id="LR828257">
    <property type="protein sequence ID" value="CAD0359049.1"/>
    <property type="molecule type" value="Genomic_DNA"/>
</dbReference>
<dbReference type="AlphaFoldDB" id="A0A6V7F6B2"/>
<evidence type="ECO:0000313" key="4">
    <source>
        <dbReference type="Proteomes" id="UP001187425"/>
    </source>
</evidence>
<evidence type="ECO:0000313" key="2">
    <source>
        <dbReference type="EMBL" id="MDV7249060.1"/>
    </source>
</evidence>
<accession>A0A6V7F6B2</accession>
<name>A0A6V7F6B2_9XANT</name>
<reference evidence="2 4" key="2">
    <citation type="submission" date="2023-10" db="EMBL/GenBank/DDBJ databases">
        <title>A new tool for lettuce pathogen research.</title>
        <authorList>
            <person name="Horton K.N."/>
            <person name="Cseke L.J."/>
            <person name="Badiwe M."/>
            <person name="Tesfaye D."/>
            <person name="Klein A."/>
            <person name="Su J."/>
            <person name="Potnis N."/>
            <person name="Gassmann W."/>
        </authorList>
    </citation>
    <scope>NUCLEOTIDE SEQUENCE [LARGE SCALE GENOMIC DNA]</scope>
    <source>
        <strain evidence="2 4">JSKH1901</strain>
    </source>
</reference>
<reference evidence="1 3" key="1">
    <citation type="submission" date="2020-07" db="EMBL/GenBank/DDBJ databases">
        <authorList>
            <person name="Pothier F. J."/>
        </authorList>
    </citation>
    <scope>NUCLEOTIDE SEQUENCE [LARGE SCALE GENOMIC DNA]</scope>
    <source>
        <strain evidence="1 3">CFBP 498</strain>
    </source>
</reference>
<evidence type="ECO:0000313" key="1">
    <source>
        <dbReference type="EMBL" id="CAD0359049.1"/>
    </source>
</evidence>
<dbReference type="Proteomes" id="UP000515406">
    <property type="component" value="Chromosome"/>
</dbReference>
<sequence>MSKNPIVAVIVEDDQVKDIIIEGWPENVAIPRFTIANVDTSHVPKDDLFQLRVGDSVFEASGYELDPKLYQPGLNIVSPAAVIEALHDLGIEAVVAQARIIARKYAIELNDLSAARIAVKASAIQLCITLDEPDLTAAVNQLTQQSS</sequence>
<keyword evidence="3" id="KW-1185">Reference proteome</keyword>
<organism evidence="1 3">
    <name type="scientific">Xanthomonas hortorum pv. vitians</name>
    <dbReference type="NCBI Taxonomy" id="83224"/>
    <lineage>
        <taxon>Bacteria</taxon>
        <taxon>Pseudomonadati</taxon>
        <taxon>Pseudomonadota</taxon>
        <taxon>Gammaproteobacteria</taxon>
        <taxon>Lysobacterales</taxon>
        <taxon>Lysobacteraceae</taxon>
        <taxon>Xanthomonas</taxon>
    </lineage>
</organism>
<protein>
    <submittedName>
        <fullName evidence="1">Uncharacterized protein</fullName>
    </submittedName>
</protein>
<dbReference type="EMBL" id="JAWMQI010000038">
    <property type="protein sequence ID" value="MDV7249060.1"/>
    <property type="molecule type" value="Genomic_DNA"/>
</dbReference>
<gene>
    <name evidence="1" type="ORF">CFBP498_43160</name>
    <name evidence="2" type="ORF">R4K57_11695</name>
</gene>
<dbReference type="Proteomes" id="UP001187425">
    <property type="component" value="Unassembled WGS sequence"/>
</dbReference>